<protein>
    <recommendedName>
        <fullName evidence="4">Thymidylate kinase</fullName>
    </recommendedName>
</protein>
<keyword evidence="3" id="KW-1185">Reference proteome</keyword>
<feature type="region of interest" description="Disordered" evidence="1">
    <location>
        <begin position="237"/>
        <end position="282"/>
    </location>
</feature>
<name>A0A9W4RGQ2_9PEZI</name>
<proteinExistence type="predicted"/>
<dbReference type="OrthoDB" id="425602at2759"/>
<feature type="compositionally biased region" description="Basic residues" evidence="1">
    <location>
        <begin position="134"/>
        <end position="148"/>
    </location>
</feature>
<organism evidence="2 3">
    <name type="scientific">Colletotrichum noveboracense</name>
    <dbReference type="NCBI Taxonomy" id="2664923"/>
    <lineage>
        <taxon>Eukaryota</taxon>
        <taxon>Fungi</taxon>
        <taxon>Dikarya</taxon>
        <taxon>Ascomycota</taxon>
        <taxon>Pezizomycotina</taxon>
        <taxon>Sordariomycetes</taxon>
        <taxon>Hypocreomycetidae</taxon>
        <taxon>Glomerellales</taxon>
        <taxon>Glomerellaceae</taxon>
        <taxon>Colletotrichum</taxon>
        <taxon>Colletotrichum gloeosporioides species complex</taxon>
    </lineage>
</organism>
<dbReference type="EMBL" id="CAMGZC010000001">
    <property type="protein sequence ID" value="CAI0641013.1"/>
    <property type="molecule type" value="Genomic_DNA"/>
</dbReference>
<feature type="region of interest" description="Disordered" evidence="1">
    <location>
        <begin position="317"/>
        <end position="354"/>
    </location>
</feature>
<evidence type="ECO:0000313" key="3">
    <source>
        <dbReference type="Proteomes" id="UP001152533"/>
    </source>
</evidence>
<comment type="caution">
    <text evidence="2">The sequence shown here is derived from an EMBL/GenBank/DDBJ whole genome shotgun (WGS) entry which is preliminary data.</text>
</comment>
<dbReference type="Proteomes" id="UP001152533">
    <property type="component" value="Unassembled WGS sequence"/>
</dbReference>
<evidence type="ECO:0000313" key="2">
    <source>
        <dbReference type="EMBL" id="CAI0641013.1"/>
    </source>
</evidence>
<evidence type="ECO:0000256" key="1">
    <source>
        <dbReference type="SAM" id="MobiDB-lite"/>
    </source>
</evidence>
<feature type="compositionally biased region" description="Basic and acidic residues" evidence="1">
    <location>
        <begin position="243"/>
        <end position="259"/>
    </location>
</feature>
<dbReference type="AlphaFoldDB" id="A0A9W4RGQ2"/>
<gene>
    <name evidence="2" type="ORF">CGXH109_LOCUS32</name>
</gene>
<reference evidence="2" key="1">
    <citation type="submission" date="2022-08" db="EMBL/GenBank/DDBJ databases">
        <authorList>
            <person name="Giroux E."/>
            <person name="Giroux E."/>
        </authorList>
    </citation>
    <scope>NUCLEOTIDE SEQUENCE</scope>
    <source>
        <strain evidence="2">H1091258</strain>
    </source>
</reference>
<evidence type="ECO:0008006" key="4">
    <source>
        <dbReference type="Google" id="ProtNLM"/>
    </source>
</evidence>
<feature type="region of interest" description="Disordered" evidence="1">
    <location>
        <begin position="89"/>
        <end position="160"/>
    </location>
</feature>
<accession>A0A9W4RGQ2</accession>
<feature type="region of interest" description="Disordered" evidence="1">
    <location>
        <begin position="23"/>
        <end position="73"/>
    </location>
</feature>
<sequence length="401" mass="43063">MATISRQPFAPLDGARLQNLTSIKNRQNAISPASGAKRKASDVETDDFENVDPSVFSKRSKGLDSFFPSKDSLKPSSFILKKAAPLAESPALTSSKPTLPRPRSLLQPKSPAARINAGIVKSSPLSAPAGRSPTRGKRSGLLSSRRRTAGPYTRVDPPMFNLSSTSSGAAPFSLDAALKGTIPSYAARSSVASSSRSAPKELLEPEMKSSWFFDIHEDTPEQEMTNMLQHGTCVLDISSDEESERKLSLDRAEGRDKENVPPSDDVSQTSARRSARRASEDEMIFEKERTALGEMDASEFYALGCDESSVIIIPADEDEEEEPAASAPVPEVHDCPPEVQAESDEPVVESRDVDDLMGKSTEPAANAAVLEPIEGTGESFELWESGSAKDDAEVVAATSEC</sequence>